<proteinExistence type="predicted"/>
<accession>A0AAV3PL65</accession>
<dbReference type="PANTHER" id="PTHR33116">
    <property type="entry name" value="REVERSE TRANSCRIPTASE ZINC-BINDING DOMAIN-CONTAINING PROTEIN-RELATED-RELATED"/>
    <property type="match status" value="1"/>
</dbReference>
<evidence type="ECO:0008006" key="3">
    <source>
        <dbReference type="Google" id="ProtNLM"/>
    </source>
</evidence>
<dbReference type="AlphaFoldDB" id="A0AAV3PL65"/>
<evidence type="ECO:0000313" key="2">
    <source>
        <dbReference type="Proteomes" id="UP001454036"/>
    </source>
</evidence>
<reference evidence="1 2" key="1">
    <citation type="submission" date="2024-01" db="EMBL/GenBank/DDBJ databases">
        <title>The complete chloroplast genome sequence of Lithospermum erythrorhizon: insights into the phylogenetic relationship among Boraginaceae species and the maternal lineages of purple gromwells.</title>
        <authorList>
            <person name="Okada T."/>
            <person name="Watanabe K."/>
        </authorList>
    </citation>
    <scope>NUCLEOTIDE SEQUENCE [LARGE SCALE GENOMIC DNA]</scope>
</reference>
<comment type="caution">
    <text evidence="1">The sequence shown here is derived from an EMBL/GenBank/DDBJ whole genome shotgun (WGS) entry which is preliminary data.</text>
</comment>
<sequence length="264" mass="28895">MTFTREDAKRGLFSMKKGKSPGNFSEEVQFITLIPKVPNPVKISQFCPIALSNTTTKLVSKVLVERLKKDGVPISHLLFADETGLFGEGTEGETRSIMSILHQYELLSGQLVRIQNSAVKFSPNVGADTRAGISSILGMKVVTTHGTYLGLPSSIGTSQKEVFASLVGRLKSRIADWKPKLLSKAGKSIFITSVLLAIPTFVVQCFRLPINTCQELNSLIANYWDKVDGGLGFRDNHAFNMVLLSKHVMTRLRSAILRLGSPAT</sequence>
<name>A0AAV3PL65_LITER</name>
<dbReference type="PANTHER" id="PTHR33116:SF86">
    <property type="entry name" value="REVERSE TRANSCRIPTASE DOMAIN-CONTAINING PROTEIN"/>
    <property type="match status" value="1"/>
</dbReference>
<protein>
    <recommendedName>
        <fullName evidence="3">Reverse transcriptase</fullName>
    </recommendedName>
</protein>
<dbReference type="Proteomes" id="UP001454036">
    <property type="component" value="Unassembled WGS sequence"/>
</dbReference>
<evidence type="ECO:0000313" key="1">
    <source>
        <dbReference type="EMBL" id="GAA0152410.1"/>
    </source>
</evidence>
<organism evidence="1 2">
    <name type="scientific">Lithospermum erythrorhizon</name>
    <name type="common">Purple gromwell</name>
    <name type="synonym">Lithospermum officinale var. erythrorhizon</name>
    <dbReference type="NCBI Taxonomy" id="34254"/>
    <lineage>
        <taxon>Eukaryota</taxon>
        <taxon>Viridiplantae</taxon>
        <taxon>Streptophyta</taxon>
        <taxon>Embryophyta</taxon>
        <taxon>Tracheophyta</taxon>
        <taxon>Spermatophyta</taxon>
        <taxon>Magnoliopsida</taxon>
        <taxon>eudicotyledons</taxon>
        <taxon>Gunneridae</taxon>
        <taxon>Pentapetalae</taxon>
        <taxon>asterids</taxon>
        <taxon>lamiids</taxon>
        <taxon>Boraginales</taxon>
        <taxon>Boraginaceae</taxon>
        <taxon>Boraginoideae</taxon>
        <taxon>Lithospermeae</taxon>
        <taxon>Lithospermum</taxon>
    </lineage>
</organism>
<dbReference type="EMBL" id="BAABME010001979">
    <property type="protein sequence ID" value="GAA0152410.1"/>
    <property type="molecule type" value="Genomic_DNA"/>
</dbReference>
<keyword evidence="2" id="KW-1185">Reference proteome</keyword>
<gene>
    <name evidence="1" type="ORF">LIER_10899</name>
</gene>